<reference evidence="3" key="1">
    <citation type="journal article" date="2021" name="Nat. Commun.">
        <title>Genetic determinants of endophytism in the Arabidopsis root mycobiome.</title>
        <authorList>
            <person name="Mesny F."/>
            <person name="Miyauchi S."/>
            <person name="Thiergart T."/>
            <person name="Pickel B."/>
            <person name="Atanasova L."/>
            <person name="Karlsson M."/>
            <person name="Huettel B."/>
            <person name="Barry K.W."/>
            <person name="Haridas S."/>
            <person name="Chen C."/>
            <person name="Bauer D."/>
            <person name="Andreopoulos W."/>
            <person name="Pangilinan J."/>
            <person name="LaButti K."/>
            <person name="Riley R."/>
            <person name="Lipzen A."/>
            <person name="Clum A."/>
            <person name="Drula E."/>
            <person name="Henrissat B."/>
            <person name="Kohler A."/>
            <person name="Grigoriev I.V."/>
            <person name="Martin F.M."/>
            <person name="Hacquard S."/>
        </authorList>
    </citation>
    <scope>NUCLEOTIDE SEQUENCE</scope>
    <source>
        <strain evidence="3">MPI-CAGE-CH-0230</strain>
    </source>
</reference>
<name>A0A9P8XZA6_9PEZI</name>
<evidence type="ECO:0000256" key="1">
    <source>
        <dbReference type="ARBA" id="ARBA00023242"/>
    </source>
</evidence>
<dbReference type="InterPro" id="IPR021858">
    <property type="entry name" value="Fun_TF"/>
</dbReference>
<dbReference type="PANTHER" id="PTHR37540:SF9">
    <property type="entry name" value="ZN(2)-C6 FUNGAL-TYPE DOMAIN-CONTAINING PROTEIN"/>
    <property type="match status" value="1"/>
</dbReference>
<dbReference type="Pfam" id="PF11951">
    <property type="entry name" value="Fungal_trans_2"/>
    <property type="match status" value="1"/>
</dbReference>
<sequence length="438" mass="47859">MSRFRCSIDGNPDPNGPYFKTYMPFCFQSPLLVNIAIYSAASYLHETNYLDKTMTIAIKGHAIRMLNDLLRSEHGSTGDEVIAGIAHLIADEWYWGALHDLRAHLRGMRELIRIRGGFNTLGLGGLLSKMVILLDYSIAIAFEGPPYLQHSREPAFSDPTPGPFRISHNTPLVASMVTFSDCTSGLKLHPASASILDDIRFLIATVTSLPAHSSQAELSKVATTSRWILNRISKLPAHSPESPGPHEPSQNHVNRTLMVTGQATPIDSPSSMSEDTTDPVYQAIRQAALLYATAIVERQPFSKVCSHEQFYELWTTVWRVPRTRWKSLAGIFLWIIVVILPTAATTPHSRFVKSMLTTSGLEIGTENWFAASSALRAVLTLQAWLRGGDGTDVSGGDGSSGFGPSSSMASSSMASSASGSSRRSSDHLYAVQRDSHEP</sequence>
<dbReference type="PANTHER" id="PTHR37540">
    <property type="entry name" value="TRANSCRIPTION FACTOR (ACR-2), PUTATIVE-RELATED-RELATED"/>
    <property type="match status" value="1"/>
</dbReference>
<keyword evidence="4" id="KW-1185">Reference proteome</keyword>
<dbReference type="RefSeq" id="XP_046009109.1">
    <property type="nucleotide sequence ID" value="XM_046154709.1"/>
</dbReference>
<evidence type="ECO:0000256" key="2">
    <source>
        <dbReference type="SAM" id="MobiDB-lite"/>
    </source>
</evidence>
<dbReference type="GeneID" id="70184255"/>
<proteinExistence type="predicted"/>
<accession>A0A9P8XZA6</accession>
<organism evidence="3 4">
    <name type="scientific">Microdochium trichocladiopsis</name>
    <dbReference type="NCBI Taxonomy" id="1682393"/>
    <lineage>
        <taxon>Eukaryota</taxon>
        <taxon>Fungi</taxon>
        <taxon>Dikarya</taxon>
        <taxon>Ascomycota</taxon>
        <taxon>Pezizomycotina</taxon>
        <taxon>Sordariomycetes</taxon>
        <taxon>Xylariomycetidae</taxon>
        <taxon>Xylariales</taxon>
        <taxon>Microdochiaceae</taxon>
        <taxon>Microdochium</taxon>
    </lineage>
</organism>
<evidence type="ECO:0000313" key="3">
    <source>
        <dbReference type="EMBL" id="KAH7025892.1"/>
    </source>
</evidence>
<dbReference type="OrthoDB" id="415825at2759"/>
<evidence type="ECO:0000313" key="4">
    <source>
        <dbReference type="Proteomes" id="UP000756346"/>
    </source>
</evidence>
<dbReference type="AlphaFoldDB" id="A0A9P8XZA6"/>
<comment type="caution">
    <text evidence="3">The sequence shown here is derived from an EMBL/GenBank/DDBJ whole genome shotgun (WGS) entry which is preliminary data.</text>
</comment>
<dbReference type="Proteomes" id="UP000756346">
    <property type="component" value="Unassembled WGS sequence"/>
</dbReference>
<keyword evidence="1" id="KW-0539">Nucleus</keyword>
<feature type="region of interest" description="Disordered" evidence="2">
    <location>
        <begin position="395"/>
        <end position="438"/>
    </location>
</feature>
<feature type="compositionally biased region" description="Low complexity" evidence="2">
    <location>
        <begin position="402"/>
        <end position="422"/>
    </location>
</feature>
<gene>
    <name evidence="3" type="ORF">B0I36DRAFT_329370</name>
</gene>
<dbReference type="EMBL" id="JAGTJQ010000008">
    <property type="protein sequence ID" value="KAH7025892.1"/>
    <property type="molecule type" value="Genomic_DNA"/>
</dbReference>
<protein>
    <submittedName>
        <fullName evidence="3">Uncharacterized protein</fullName>
    </submittedName>
</protein>